<keyword evidence="2" id="KW-1185">Reference proteome</keyword>
<name>A0AA88AJV2_FICCA</name>
<gene>
    <name evidence="1" type="ORF">TIFTF001_021131</name>
</gene>
<sequence>MVQNKTFCPWFGRILDDYVAVWSLDTILGSSPTIPKKPWKPPDKGQRYEWGGLRGYGSSDGRTFSPFLSALSKGFSNWIVETDAINVVNAIKKLELRSLEANVI</sequence>
<comment type="caution">
    <text evidence="1">The sequence shown here is derived from an EMBL/GenBank/DDBJ whole genome shotgun (WGS) entry which is preliminary data.</text>
</comment>
<evidence type="ECO:0000313" key="1">
    <source>
        <dbReference type="EMBL" id="GMN51982.1"/>
    </source>
</evidence>
<proteinExistence type="predicted"/>
<dbReference type="AlphaFoldDB" id="A0AA88AJV2"/>
<organism evidence="1 2">
    <name type="scientific">Ficus carica</name>
    <name type="common">Common fig</name>
    <dbReference type="NCBI Taxonomy" id="3494"/>
    <lineage>
        <taxon>Eukaryota</taxon>
        <taxon>Viridiplantae</taxon>
        <taxon>Streptophyta</taxon>
        <taxon>Embryophyta</taxon>
        <taxon>Tracheophyta</taxon>
        <taxon>Spermatophyta</taxon>
        <taxon>Magnoliopsida</taxon>
        <taxon>eudicotyledons</taxon>
        <taxon>Gunneridae</taxon>
        <taxon>Pentapetalae</taxon>
        <taxon>rosids</taxon>
        <taxon>fabids</taxon>
        <taxon>Rosales</taxon>
        <taxon>Moraceae</taxon>
        <taxon>Ficeae</taxon>
        <taxon>Ficus</taxon>
    </lineage>
</organism>
<accession>A0AA88AJV2</accession>
<dbReference type="Proteomes" id="UP001187192">
    <property type="component" value="Unassembled WGS sequence"/>
</dbReference>
<dbReference type="EMBL" id="BTGU01000040">
    <property type="protein sequence ID" value="GMN51982.1"/>
    <property type="molecule type" value="Genomic_DNA"/>
</dbReference>
<reference evidence="1" key="1">
    <citation type="submission" date="2023-07" db="EMBL/GenBank/DDBJ databases">
        <title>draft genome sequence of fig (Ficus carica).</title>
        <authorList>
            <person name="Takahashi T."/>
            <person name="Nishimura K."/>
        </authorList>
    </citation>
    <scope>NUCLEOTIDE SEQUENCE</scope>
</reference>
<evidence type="ECO:0000313" key="2">
    <source>
        <dbReference type="Proteomes" id="UP001187192"/>
    </source>
</evidence>
<protein>
    <submittedName>
        <fullName evidence="1">Uncharacterized protein</fullName>
    </submittedName>
</protein>